<evidence type="ECO:0000256" key="4">
    <source>
        <dbReference type="ARBA" id="ARBA00022692"/>
    </source>
</evidence>
<dbReference type="InterPro" id="IPR050790">
    <property type="entry name" value="ExbB/TolQ_transport"/>
</dbReference>
<evidence type="ECO:0000256" key="6">
    <source>
        <dbReference type="ARBA" id="ARBA00022989"/>
    </source>
</evidence>
<keyword evidence="7 9" id="KW-0472">Membrane</keyword>
<evidence type="ECO:0000256" key="9">
    <source>
        <dbReference type="SAM" id="Phobius"/>
    </source>
</evidence>
<evidence type="ECO:0000256" key="5">
    <source>
        <dbReference type="ARBA" id="ARBA00022927"/>
    </source>
</evidence>
<dbReference type="RefSeq" id="WP_006941036.1">
    <property type="nucleotide sequence ID" value="NZ_GL538184.1"/>
</dbReference>
<dbReference type="PANTHER" id="PTHR30625:SF15">
    <property type="entry name" value="BIOPOLYMER TRANSPORT PROTEIN EXBB"/>
    <property type="match status" value="1"/>
</dbReference>
<comment type="caution">
    <text evidence="11">The sequence shown here is derived from an EMBL/GenBank/DDBJ whole genome shotgun (WGS) entry which is preliminary data.</text>
</comment>
<dbReference type="Pfam" id="PF01618">
    <property type="entry name" value="MotA_ExbB"/>
    <property type="match status" value="1"/>
</dbReference>
<dbReference type="eggNOG" id="COG0811">
    <property type="taxonomic scope" value="Bacteria"/>
</dbReference>
<keyword evidence="4 9" id="KW-0812">Transmembrane</keyword>
<dbReference type="PANTHER" id="PTHR30625">
    <property type="entry name" value="PROTEIN TOLQ"/>
    <property type="match status" value="1"/>
</dbReference>
<keyword evidence="3" id="KW-1003">Cell membrane</keyword>
<feature type="transmembrane region" description="Helical" evidence="9">
    <location>
        <begin position="154"/>
        <end position="175"/>
    </location>
</feature>
<protein>
    <submittedName>
        <fullName evidence="11">Transporter, MotA/TolQ/ExbB proton channel family protein</fullName>
    </submittedName>
</protein>
<organism evidence="11 12">
    <name type="scientific">Megasphaera micronuciformis F0359</name>
    <dbReference type="NCBI Taxonomy" id="706434"/>
    <lineage>
        <taxon>Bacteria</taxon>
        <taxon>Bacillati</taxon>
        <taxon>Bacillota</taxon>
        <taxon>Negativicutes</taxon>
        <taxon>Veillonellales</taxon>
        <taxon>Veillonellaceae</taxon>
        <taxon>Megasphaera</taxon>
    </lineage>
</organism>
<dbReference type="GO" id="GO:0017038">
    <property type="term" value="P:protein import"/>
    <property type="evidence" value="ECO:0007669"/>
    <property type="project" value="TreeGrafter"/>
</dbReference>
<evidence type="ECO:0000256" key="7">
    <source>
        <dbReference type="ARBA" id="ARBA00023136"/>
    </source>
</evidence>
<keyword evidence="5 8" id="KW-0653">Protein transport</keyword>
<dbReference type="STRING" id="706434.HMPREF9429_00256"/>
<gene>
    <name evidence="11" type="ORF">HMPREF9429_00256</name>
</gene>
<dbReference type="EMBL" id="AECS01000010">
    <property type="protein sequence ID" value="EFQ04762.1"/>
    <property type="molecule type" value="Genomic_DNA"/>
</dbReference>
<accession>E2ZA00</accession>
<comment type="subcellular location">
    <subcellularLocation>
        <location evidence="1">Cell membrane</location>
        <topology evidence="1">Multi-pass membrane protein</topology>
    </subcellularLocation>
    <subcellularLocation>
        <location evidence="8">Membrane</location>
        <topology evidence="8">Multi-pass membrane protein</topology>
    </subcellularLocation>
</comment>
<feature type="transmembrane region" description="Helical" evidence="9">
    <location>
        <begin position="110"/>
        <end position="134"/>
    </location>
</feature>
<evidence type="ECO:0000256" key="1">
    <source>
        <dbReference type="ARBA" id="ARBA00004651"/>
    </source>
</evidence>
<dbReference type="HOGENOM" id="CLU_053325_4_4_9"/>
<proteinExistence type="inferred from homology"/>
<dbReference type="Proteomes" id="UP000003195">
    <property type="component" value="Unassembled WGS sequence"/>
</dbReference>
<dbReference type="InterPro" id="IPR002898">
    <property type="entry name" value="MotA_ExbB_proton_chnl"/>
</dbReference>
<feature type="domain" description="MotA/TolQ/ExbB proton channel" evidence="10">
    <location>
        <begin position="74"/>
        <end position="186"/>
    </location>
</feature>
<keyword evidence="2 8" id="KW-0813">Transport</keyword>
<evidence type="ECO:0000256" key="8">
    <source>
        <dbReference type="RuleBase" id="RU004057"/>
    </source>
</evidence>
<reference evidence="11 12" key="1">
    <citation type="submission" date="2010-08" db="EMBL/GenBank/DDBJ databases">
        <authorList>
            <person name="Weinstock G."/>
            <person name="Sodergren E."/>
            <person name="Clifton S."/>
            <person name="Fulton L."/>
            <person name="Fulton B."/>
            <person name="Courtney L."/>
            <person name="Fronick C."/>
            <person name="Harrison M."/>
            <person name="Strong C."/>
            <person name="Farmer C."/>
            <person name="Delahaunty K."/>
            <person name="Markovic C."/>
            <person name="Hall O."/>
            <person name="Minx P."/>
            <person name="Tomlinson C."/>
            <person name="Mitreva M."/>
            <person name="Hou S."/>
            <person name="Chen J."/>
            <person name="Wollam A."/>
            <person name="Pepin K.H."/>
            <person name="Johnson M."/>
            <person name="Bhonagiri V."/>
            <person name="Zhang X."/>
            <person name="Suruliraj S."/>
            <person name="Warren W."/>
            <person name="Chinwalla A."/>
            <person name="Mardis E.R."/>
            <person name="Wilson R.K."/>
        </authorList>
    </citation>
    <scope>NUCLEOTIDE SEQUENCE [LARGE SCALE GENOMIC DNA]</scope>
    <source>
        <strain evidence="11 12">F0359</strain>
    </source>
</reference>
<name>E2ZA00_9FIRM</name>
<comment type="similarity">
    <text evidence="8">Belongs to the exbB/tolQ family.</text>
</comment>
<keyword evidence="12" id="KW-1185">Reference proteome</keyword>
<sequence>MNGLELFEKGGAVMYILVLCSLGVVTIAAERIAFYRRLNKGTEHFLAWLPLALRNNGVQYVLEDCEHDDSAVAYVATQGIKEAMRGGDVTLALDTAYNDISGHLRAHLNYLGMIVTLSPLLGLLGTISGMISSFNVFSMQAGEPTAITGGIGEALIATATGLCVAIMALVIHTVLAQKLDEILTALDKVTSVILAECGKNGEKV</sequence>
<feature type="transmembrane region" description="Helical" evidence="9">
    <location>
        <begin position="12"/>
        <end position="34"/>
    </location>
</feature>
<keyword evidence="6 9" id="KW-1133">Transmembrane helix</keyword>
<evidence type="ECO:0000256" key="3">
    <source>
        <dbReference type="ARBA" id="ARBA00022475"/>
    </source>
</evidence>
<evidence type="ECO:0000313" key="12">
    <source>
        <dbReference type="Proteomes" id="UP000003195"/>
    </source>
</evidence>
<evidence type="ECO:0000256" key="2">
    <source>
        <dbReference type="ARBA" id="ARBA00022448"/>
    </source>
</evidence>
<dbReference type="GO" id="GO:0005886">
    <property type="term" value="C:plasma membrane"/>
    <property type="evidence" value="ECO:0007669"/>
    <property type="project" value="UniProtKB-SubCell"/>
</dbReference>
<evidence type="ECO:0000313" key="11">
    <source>
        <dbReference type="EMBL" id="EFQ04762.1"/>
    </source>
</evidence>
<evidence type="ECO:0000259" key="10">
    <source>
        <dbReference type="Pfam" id="PF01618"/>
    </source>
</evidence>
<dbReference type="AlphaFoldDB" id="E2ZA00"/>